<comment type="caution">
    <text evidence="1">The sequence shown here is derived from an EMBL/GenBank/DDBJ whole genome shotgun (WGS) entry which is preliminary data.</text>
</comment>
<dbReference type="EMBL" id="QBMC01000111">
    <property type="protein sequence ID" value="PZO14282.1"/>
    <property type="molecule type" value="Genomic_DNA"/>
</dbReference>
<protein>
    <recommendedName>
        <fullName evidence="3">GNAT family N-acetyltransferase</fullName>
    </recommendedName>
</protein>
<dbReference type="Proteomes" id="UP000249354">
    <property type="component" value="Unassembled WGS sequence"/>
</dbReference>
<evidence type="ECO:0000313" key="2">
    <source>
        <dbReference type="Proteomes" id="UP000249354"/>
    </source>
</evidence>
<proteinExistence type="predicted"/>
<reference evidence="1 2" key="2">
    <citation type="submission" date="2018-06" db="EMBL/GenBank/DDBJ databases">
        <title>Metagenomic assembly of (sub)arctic Cyanobacteria and their associated microbiome from non-axenic cultures.</title>
        <authorList>
            <person name="Baurain D."/>
        </authorList>
    </citation>
    <scope>NUCLEOTIDE SEQUENCE [LARGE SCALE GENOMIC DNA]</scope>
    <source>
        <strain evidence="1">ULC129bin1</strain>
    </source>
</reference>
<reference evidence="2" key="1">
    <citation type="submission" date="2018-04" db="EMBL/GenBank/DDBJ databases">
        <authorList>
            <person name="Cornet L."/>
        </authorList>
    </citation>
    <scope>NUCLEOTIDE SEQUENCE [LARGE SCALE GENOMIC DNA]</scope>
</reference>
<evidence type="ECO:0000313" key="1">
    <source>
        <dbReference type="EMBL" id="PZO14282.1"/>
    </source>
</evidence>
<sequence length="71" mass="8565">MHVDIIPEYKISDSDRKAISQLLIESFLDYPLERSYYKLLPQFRYLAWIDDKLVAQVGIRLNRKLRKFGYN</sequence>
<evidence type="ECO:0008006" key="3">
    <source>
        <dbReference type="Google" id="ProtNLM"/>
    </source>
</evidence>
<accession>A0A2W4U075</accession>
<dbReference type="AlphaFoldDB" id="A0A2W4U075"/>
<organism evidence="1 2">
    <name type="scientific">Leptolyngbya foveolarum</name>
    <dbReference type="NCBI Taxonomy" id="47253"/>
    <lineage>
        <taxon>Bacteria</taxon>
        <taxon>Bacillati</taxon>
        <taxon>Cyanobacteriota</taxon>
        <taxon>Cyanophyceae</taxon>
        <taxon>Leptolyngbyales</taxon>
        <taxon>Leptolyngbyaceae</taxon>
        <taxon>Leptolyngbya group</taxon>
        <taxon>Leptolyngbya</taxon>
    </lineage>
</organism>
<gene>
    <name evidence="1" type="ORF">DCF25_15170</name>
</gene>
<name>A0A2W4U075_9CYAN</name>